<dbReference type="Gene3D" id="1.10.10.10">
    <property type="entry name" value="Winged helix-like DNA-binding domain superfamily/Winged helix DNA-binding domain"/>
    <property type="match status" value="1"/>
</dbReference>
<keyword evidence="1" id="KW-0805">Transcription regulation</keyword>
<comment type="caution">
    <text evidence="6">The sequence shown here is derived from an EMBL/GenBank/DDBJ whole genome shotgun (WGS) entry which is preliminary data.</text>
</comment>
<dbReference type="SMART" id="SM00418">
    <property type="entry name" value="HTH_ARSR"/>
    <property type="match status" value="1"/>
</dbReference>
<dbReference type="PANTHER" id="PTHR43132:SF6">
    <property type="entry name" value="HTH-TYPE TRANSCRIPTIONAL REPRESSOR CZRA"/>
    <property type="match status" value="1"/>
</dbReference>
<dbReference type="Proteomes" id="UP001589535">
    <property type="component" value="Unassembled WGS sequence"/>
</dbReference>
<keyword evidence="7" id="KW-1185">Reference proteome</keyword>
<protein>
    <submittedName>
        <fullName evidence="6">ArsR/SmtB family transcription factor</fullName>
    </submittedName>
</protein>
<evidence type="ECO:0000313" key="7">
    <source>
        <dbReference type="Proteomes" id="UP001589535"/>
    </source>
</evidence>
<dbReference type="SUPFAM" id="SSF46785">
    <property type="entry name" value="Winged helix' DNA-binding domain"/>
    <property type="match status" value="1"/>
</dbReference>
<dbReference type="CDD" id="cd00090">
    <property type="entry name" value="HTH_ARSR"/>
    <property type="match status" value="1"/>
</dbReference>
<dbReference type="PROSITE" id="PS50987">
    <property type="entry name" value="HTH_ARSR_2"/>
    <property type="match status" value="1"/>
</dbReference>
<feature type="region of interest" description="Disordered" evidence="4">
    <location>
        <begin position="112"/>
        <end position="133"/>
    </location>
</feature>
<evidence type="ECO:0000256" key="4">
    <source>
        <dbReference type="SAM" id="MobiDB-lite"/>
    </source>
</evidence>
<feature type="domain" description="HTH arsR-type" evidence="5">
    <location>
        <begin position="16"/>
        <end position="110"/>
    </location>
</feature>
<dbReference type="EMBL" id="JBHMBK010000089">
    <property type="protein sequence ID" value="MFB9691364.1"/>
    <property type="molecule type" value="Genomic_DNA"/>
</dbReference>
<keyword evidence="3" id="KW-0804">Transcription</keyword>
<evidence type="ECO:0000256" key="2">
    <source>
        <dbReference type="ARBA" id="ARBA00023125"/>
    </source>
</evidence>
<dbReference type="NCBIfam" id="NF033788">
    <property type="entry name" value="HTH_metalloreg"/>
    <property type="match status" value="1"/>
</dbReference>
<dbReference type="InterPro" id="IPR051011">
    <property type="entry name" value="Metal_resp_trans_reg"/>
</dbReference>
<dbReference type="InterPro" id="IPR011991">
    <property type="entry name" value="ArsR-like_HTH"/>
</dbReference>
<gene>
    <name evidence="6" type="ORF">ACFFTO_44975</name>
</gene>
<organism evidence="6 7">
    <name type="scientific">Amycolatopsis plumensis</name>
    <dbReference type="NCBI Taxonomy" id="236508"/>
    <lineage>
        <taxon>Bacteria</taxon>
        <taxon>Bacillati</taxon>
        <taxon>Actinomycetota</taxon>
        <taxon>Actinomycetes</taxon>
        <taxon>Pseudonocardiales</taxon>
        <taxon>Pseudonocardiaceae</taxon>
        <taxon>Amycolatopsis</taxon>
    </lineage>
</organism>
<dbReference type="RefSeq" id="WP_378208218.1">
    <property type="nucleotide sequence ID" value="NZ_JBHMBK010000089.1"/>
</dbReference>
<reference evidence="6 7" key="1">
    <citation type="submission" date="2024-09" db="EMBL/GenBank/DDBJ databases">
        <authorList>
            <person name="Sun Q."/>
            <person name="Mori K."/>
        </authorList>
    </citation>
    <scope>NUCLEOTIDE SEQUENCE [LARGE SCALE GENOMIC DNA]</scope>
    <source>
        <strain evidence="6 7">JCM 13852</strain>
    </source>
</reference>
<accession>A0ABV5UIX4</accession>
<evidence type="ECO:0000313" key="6">
    <source>
        <dbReference type="EMBL" id="MFB9691364.1"/>
    </source>
</evidence>
<evidence type="ECO:0000256" key="1">
    <source>
        <dbReference type="ARBA" id="ARBA00023015"/>
    </source>
</evidence>
<dbReference type="Pfam" id="PF01022">
    <property type="entry name" value="HTH_5"/>
    <property type="match status" value="1"/>
</dbReference>
<dbReference type="InterPro" id="IPR036388">
    <property type="entry name" value="WH-like_DNA-bd_sf"/>
</dbReference>
<dbReference type="PRINTS" id="PR00778">
    <property type="entry name" value="HTHARSR"/>
</dbReference>
<sequence>MESGAESTRRQPTARFDVETVATVAATLSALASPSRLLILAQLRHGPLTVTTLAQTIGKPQPSTSQHLGLLRAAGLVSSTRRGRAVIYSLVGDHVIELLDEVVHYSERVRASMPPGQDLSDRPIHRNRLDDSQPVRRVLRRK</sequence>
<evidence type="ECO:0000256" key="3">
    <source>
        <dbReference type="ARBA" id="ARBA00023163"/>
    </source>
</evidence>
<evidence type="ECO:0000259" key="5">
    <source>
        <dbReference type="PROSITE" id="PS50987"/>
    </source>
</evidence>
<keyword evidence="2" id="KW-0238">DNA-binding</keyword>
<dbReference type="InterPro" id="IPR001845">
    <property type="entry name" value="HTH_ArsR_DNA-bd_dom"/>
</dbReference>
<dbReference type="InterPro" id="IPR036390">
    <property type="entry name" value="WH_DNA-bd_sf"/>
</dbReference>
<dbReference type="PANTHER" id="PTHR43132">
    <property type="entry name" value="ARSENICAL RESISTANCE OPERON REPRESSOR ARSR-RELATED"/>
    <property type="match status" value="1"/>
</dbReference>
<feature type="compositionally biased region" description="Basic and acidic residues" evidence="4">
    <location>
        <begin position="119"/>
        <end position="133"/>
    </location>
</feature>
<name>A0ABV5UIX4_9PSEU</name>
<proteinExistence type="predicted"/>